<name>K2P3T9_9HYPH</name>
<sequence>MPSNEAAKALAKRLRLKLQEQGTCISHGQSLELVAHQHGFRDWNTFRAAISDRQAVDWKPGNRVRGAYLSHPFLAEIIAVEALQSGWFRLTLELDKPIDVVRSEDFSNLRKRVTGVIGPAGRSKEKTSDGFPHLIVEAL</sequence>
<comment type="caution">
    <text evidence="2">The sequence shown here is derived from an EMBL/GenBank/DDBJ whole genome shotgun (WGS) entry which is preliminary data.</text>
</comment>
<gene>
    <name evidence="2" type="ORF">NA8A_13225</name>
</gene>
<dbReference type="PATRIC" id="fig|1231190.3.peg.2747"/>
<protein>
    <recommendedName>
        <fullName evidence="1">Glyoxalase-related protein domain-containing protein</fullName>
    </recommendedName>
</protein>
<dbReference type="EMBL" id="AMSI01000008">
    <property type="protein sequence ID" value="EKF42036.1"/>
    <property type="molecule type" value="Genomic_DNA"/>
</dbReference>
<dbReference type="Pfam" id="PF20066">
    <property type="entry name" value="Glyoxalase_8"/>
    <property type="match status" value="1"/>
</dbReference>
<feature type="domain" description="Glyoxalase-related protein" evidence="1">
    <location>
        <begin position="2"/>
        <end position="137"/>
    </location>
</feature>
<evidence type="ECO:0000313" key="3">
    <source>
        <dbReference type="Proteomes" id="UP000007374"/>
    </source>
</evidence>
<reference evidence="2 3" key="1">
    <citation type="journal article" date="2012" name="J. Bacteriol.">
        <title>Genome Sequence of Nitratireductor indicus Type Strain C115.</title>
        <authorList>
            <person name="Lai Q."/>
            <person name="Li G."/>
            <person name="Yu Z."/>
            <person name="Shao Z."/>
        </authorList>
    </citation>
    <scope>NUCLEOTIDE SEQUENCE [LARGE SCALE GENOMIC DNA]</scope>
    <source>
        <strain evidence="2 3">C115</strain>
    </source>
</reference>
<evidence type="ECO:0000313" key="2">
    <source>
        <dbReference type="EMBL" id="EKF42036.1"/>
    </source>
</evidence>
<dbReference type="AlphaFoldDB" id="K2P3T9"/>
<accession>K2P3T9</accession>
<dbReference type="InterPro" id="IPR045517">
    <property type="entry name" value="Glyoxalase_8"/>
</dbReference>
<evidence type="ECO:0000259" key="1">
    <source>
        <dbReference type="Pfam" id="PF20066"/>
    </source>
</evidence>
<dbReference type="Proteomes" id="UP000007374">
    <property type="component" value="Unassembled WGS sequence"/>
</dbReference>
<dbReference type="STRING" id="721133.SAMN05216176_10481"/>
<proteinExistence type="predicted"/>
<keyword evidence="3" id="KW-1185">Reference proteome</keyword>
<organism evidence="2 3">
    <name type="scientific">Nitratireductor indicus C115</name>
    <dbReference type="NCBI Taxonomy" id="1231190"/>
    <lineage>
        <taxon>Bacteria</taxon>
        <taxon>Pseudomonadati</taxon>
        <taxon>Pseudomonadota</taxon>
        <taxon>Alphaproteobacteria</taxon>
        <taxon>Hyphomicrobiales</taxon>
        <taxon>Phyllobacteriaceae</taxon>
        <taxon>Nitratireductor</taxon>
    </lineage>
</organism>
<dbReference type="eggNOG" id="ENOG5032RRC">
    <property type="taxonomic scope" value="Bacteria"/>
</dbReference>